<protein>
    <submittedName>
        <fullName evidence="1">Uncharacterized protein</fullName>
    </submittedName>
</protein>
<name>A0A368FSH6_ANCCA</name>
<comment type="caution">
    <text evidence="1">The sequence shown here is derived from an EMBL/GenBank/DDBJ whole genome shotgun (WGS) entry which is preliminary data.</text>
</comment>
<dbReference type="AlphaFoldDB" id="A0A368FSH6"/>
<accession>A0A368FSH6</accession>
<reference evidence="1 2" key="1">
    <citation type="submission" date="2014-10" db="EMBL/GenBank/DDBJ databases">
        <title>Draft genome of the hookworm Ancylostoma caninum.</title>
        <authorList>
            <person name="Mitreva M."/>
        </authorList>
    </citation>
    <scope>NUCLEOTIDE SEQUENCE [LARGE SCALE GENOMIC DNA]</scope>
    <source>
        <strain evidence="1 2">Baltimore</strain>
    </source>
</reference>
<proteinExistence type="predicted"/>
<keyword evidence="2" id="KW-1185">Reference proteome</keyword>
<dbReference type="EMBL" id="JOJR01000780">
    <property type="protein sequence ID" value="RCN34448.1"/>
    <property type="molecule type" value="Genomic_DNA"/>
</dbReference>
<sequence>MFMSITLDTEAMSRRKRSPAVCMPEDKEPGCCLYDLTEILLSLLMTASIQLHCY</sequence>
<evidence type="ECO:0000313" key="2">
    <source>
        <dbReference type="Proteomes" id="UP000252519"/>
    </source>
</evidence>
<evidence type="ECO:0000313" key="1">
    <source>
        <dbReference type="EMBL" id="RCN34448.1"/>
    </source>
</evidence>
<organism evidence="1 2">
    <name type="scientific">Ancylostoma caninum</name>
    <name type="common">Dog hookworm</name>
    <dbReference type="NCBI Taxonomy" id="29170"/>
    <lineage>
        <taxon>Eukaryota</taxon>
        <taxon>Metazoa</taxon>
        <taxon>Ecdysozoa</taxon>
        <taxon>Nematoda</taxon>
        <taxon>Chromadorea</taxon>
        <taxon>Rhabditida</taxon>
        <taxon>Rhabditina</taxon>
        <taxon>Rhabditomorpha</taxon>
        <taxon>Strongyloidea</taxon>
        <taxon>Ancylostomatidae</taxon>
        <taxon>Ancylostomatinae</taxon>
        <taxon>Ancylostoma</taxon>
    </lineage>
</organism>
<gene>
    <name evidence="1" type="ORF">ANCCAN_19718</name>
</gene>
<dbReference type="STRING" id="29170.A0A368FSH6"/>
<dbReference type="Proteomes" id="UP000252519">
    <property type="component" value="Unassembled WGS sequence"/>
</dbReference>